<dbReference type="GO" id="GO:0031992">
    <property type="term" value="F:energy transducer activity"/>
    <property type="evidence" value="ECO:0007669"/>
    <property type="project" value="TreeGrafter"/>
</dbReference>
<evidence type="ECO:0000313" key="12">
    <source>
        <dbReference type="EMBL" id="NEN23616.1"/>
    </source>
</evidence>
<evidence type="ECO:0000256" key="7">
    <source>
        <dbReference type="ARBA" id="ARBA00022927"/>
    </source>
</evidence>
<keyword evidence="4" id="KW-1003">Cell membrane</keyword>
<dbReference type="SUPFAM" id="SSF74653">
    <property type="entry name" value="TolA/TonB C-terminal domain"/>
    <property type="match status" value="1"/>
</dbReference>
<keyword evidence="13" id="KW-1185">Reference proteome</keyword>
<evidence type="ECO:0000256" key="2">
    <source>
        <dbReference type="ARBA" id="ARBA00006555"/>
    </source>
</evidence>
<feature type="transmembrane region" description="Helical" evidence="10">
    <location>
        <begin position="90"/>
        <end position="111"/>
    </location>
</feature>
<keyword evidence="3" id="KW-0813">Transport</keyword>
<sequence>MNAFLIYILELNLYLSLFAVAYFILYKNEPYHRVNRWLILSSVTLSALLPLLSFGKSGEVVLRIIELEPILIFAKADVAHTPVGSNLPSLFTAIYIIGFGISMIAFAFEAFRLKKLIDLGRKQKEGAINECVNSELKSPASFFNTIIWSENIDSSSSQWIKDHELVHIREKHSIDLLILRFFEAVCWFNPLTYLLRHSLEATHEFRADEVVAKKHGDTKLYSKILLSQAMDISPNVLAHQFSKTKLLKRRIMMLNKQSRRKLAYTKYLALIPILAAAFILNACTDEQSEAPMTRENVQEAKTESSKIEGTDVYQTADEMPEYPGGQSAMMSYLGDNIEYPEECKKEGVEGTVYLSFVIDTDGKPSDIKAVRSPDERLSANATEVVKKMPKWKPGKEDGKNVKVQYSLPIKYQLK</sequence>
<feature type="domain" description="TonB C-terminal" evidence="11">
    <location>
        <begin position="324"/>
        <end position="414"/>
    </location>
</feature>
<dbReference type="InterPro" id="IPR037682">
    <property type="entry name" value="TonB_C"/>
</dbReference>
<dbReference type="AlphaFoldDB" id="A0A7K3WPY9"/>
<dbReference type="PROSITE" id="PS52015">
    <property type="entry name" value="TONB_CTD"/>
    <property type="match status" value="1"/>
</dbReference>
<protein>
    <submittedName>
        <fullName evidence="12">M56 family metallopeptidase</fullName>
    </submittedName>
</protein>
<dbReference type="Pfam" id="PF03544">
    <property type="entry name" value="TonB_C"/>
    <property type="match status" value="1"/>
</dbReference>
<dbReference type="Proteomes" id="UP000486602">
    <property type="component" value="Unassembled WGS sequence"/>
</dbReference>
<dbReference type="RefSeq" id="WP_163285012.1">
    <property type="nucleotide sequence ID" value="NZ_JAAGVY010000013.1"/>
</dbReference>
<evidence type="ECO:0000256" key="8">
    <source>
        <dbReference type="ARBA" id="ARBA00022989"/>
    </source>
</evidence>
<evidence type="ECO:0000313" key="13">
    <source>
        <dbReference type="Proteomes" id="UP000486602"/>
    </source>
</evidence>
<evidence type="ECO:0000256" key="3">
    <source>
        <dbReference type="ARBA" id="ARBA00022448"/>
    </source>
</evidence>
<dbReference type="PANTHER" id="PTHR33446">
    <property type="entry name" value="PROTEIN TONB-RELATED"/>
    <property type="match status" value="1"/>
</dbReference>
<evidence type="ECO:0000259" key="11">
    <source>
        <dbReference type="PROSITE" id="PS52015"/>
    </source>
</evidence>
<name>A0A7K3WPY9_9FLAO</name>
<evidence type="ECO:0000256" key="9">
    <source>
        <dbReference type="ARBA" id="ARBA00023136"/>
    </source>
</evidence>
<keyword evidence="8 10" id="KW-1133">Transmembrane helix</keyword>
<dbReference type="EMBL" id="JAAGVY010000013">
    <property type="protein sequence ID" value="NEN23616.1"/>
    <property type="molecule type" value="Genomic_DNA"/>
</dbReference>
<dbReference type="InterPro" id="IPR051045">
    <property type="entry name" value="TonB-dependent_transducer"/>
</dbReference>
<dbReference type="PANTHER" id="PTHR33446:SF2">
    <property type="entry name" value="PROTEIN TONB"/>
    <property type="match status" value="1"/>
</dbReference>
<proteinExistence type="inferred from homology"/>
<comment type="similarity">
    <text evidence="2">Belongs to the TonB family.</text>
</comment>
<comment type="caution">
    <text evidence="12">The sequence shown here is derived from an EMBL/GenBank/DDBJ whole genome shotgun (WGS) entry which is preliminary data.</text>
</comment>
<dbReference type="CDD" id="cd07341">
    <property type="entry name" value="M56_BlaR1_MecR1_like"/>
    <property type="match status" value="1"/>
</dbReference>
<evidence type="ECO:0000256" key="1">
    <source>
        <dbReference type="ARBA" id="ARBA00004383"/>
    </source>
</evidence>
<dbReference type="InterPro" id="IPR008756">
    <property type="entry name" value="Peptidase_M56"/>
</dbReference>
<comment type="subcellular location">
    <subcellularLocation>
        <location evidence="1">Cell inner membrane</location>
        <topology evidence="1">Single-pass membrane protein</topology>
        <orientation evidence="1">Periplasmic side</orientation>
    </subcellularLocation>
</comment>
<reference evidence="12 13" key="1">
    <citation type="submission" date="2020-02" db="EMBL/GenBank/DDBJ databases">
        <title>Out from the shadows clarifying the taxonomy of the family Cryomorphaceae and related taxa by utilizing the GTDB taxonomic framework.</title>
        <authorList>
            <person name="Bowman J.P."/>
        </authorList>
    </citation>
    <scope>NUCLEOTIDE SEQUENCE [LARGE SCALE GENOMIC DNA]</scope>
    <source>
        <strain evidence="12 13">QSSC 1-22</strain>
    </source>
</reference>
<dbReference type="NCBIfam" id="TIGR01352">
    <property type="entry name" value="tonB_Cterm"/>
    <property type="match status" value="1"/>
</dbReference>
<dbReference type="GO" id="GO:0098797">
    <property type="term" value="C:plasma membrane protein complex"/>
    <property type="evidence" value="ECO:0007669"/>
    <property type="project" value="TreeGrafter"/>
</dbReference>
<evidence type="ECO:0000256" key="10">
    <source>
        <dbReference type="SAM" id="Phobius"/>
    </source>
</evidence>
<evidence type="ECO:0000256" key="6">
    <source>
        <dbReference type="ARBA" id="ARBA00022692"/>
    </source>
</evidence>
<keyword evidence="6 10" id="KW-0812">Transmembrane</keyword>
<dbReference type="GO" id="GO:0055085">
    <property type="term" value="P:transmembrane transport"/>
    <property type="evidence" value="ECO:0007669"/>
    <property type="project" value="InterPro"/>
</dbReference>
<evidence type="ECO:0000256" key="5">
    <source>
        <dbReference type="ARBA" id="ARBA00022519"/>
    </source>
</evidence>
<evidence type="ECO:0000256" key="4">
    <source>
        <dbReference type="ARBA" id="ARBA00022475"/>
    </source>
</evidence>
<feature type="transmembrane region" description="Helical" evidence="10">
    <location>
        <begin position="6"/>
        <end position="25"/>
    </location>
</feature>
<organism evidence="12 13">
    <name type="scientific">Cryomorpha ignava</name>
    <dbReference type="NCBI Taxonomy" id="101383"/>
    <lineage>
        <taxon>Bacteria</taxon>
        <taxon>Pseudomonadati</taxon>
        <taxon>Bacteroidota</taxon>
        <taxon>Flavobacteriia</taxon>
        <taxon>Flavobacteriales</taxon>
        <taxon>Cryomorphaceae</taxon>
        <taxon>Cryomorpha</taxon>
    </lineage>
</organism>
<feature type="transmembrane region" description="Helical" evidence="10">
    <location>
        <begin position="37"/>
        <end position="55"/>
    </location>
</feature>
<keyword evidence="7" id="KW-0653">Protein transport</keyword>
<keyword evidence="5" id="KW-0997">Cell inner membrane</keyword>
<dbReference type="GO" id="GO:0015031">
    <property type="term" value="P:protein transport"/>
    <property type="evidence" value="ECO:0007669"/>
    <property type="project" value="UniProtKB-KW"/>
</dbReference>
<dbReference type="Gene3D" id="3.30.1150.10">
    <property type="match status" value="1"/>
</dbReference>
<gene>
    <name evidence="12" type="ORF">G3O08_08890</name>
</gene>
<dbReference type="Pfam" id="PF05569">
    <property type="entry name" value="Peptidase_M56"/>
    <property type="match status" value="1"/>
</dbReference>
<accession>A0A7K3WPY9</accession>
<feature type="transmembrane region" description="Helical" evidence="10">
    <location>
        <begin position="262"/>
        <end position="280"/>
    </location>
</feature>
<keyword evidence="9 10" id="KW-0472">Membrane</keyword>
<dbReference type="InterPro" id="IPR006260">
    <property type="entry name" value="TonB/TolA_C"/>
</dbReference>